<evidence type="ECO:0000256" key="4">
    <source>
        <dbReference type="ARBA" id="ARBA00023316"/>
    </source>
</evidence>
<keyword evidence="3" id="KW-0456">Lyase</keyword>
<comment type="catalytic activity">
    <reaction evidence="1">
        <text>Exolytic cleavage of the (1-&gt;4)-beta-glycosidic linkage between N-acetylmuramic acid (MurNAc) and N-acetylglucosamine (GlcNAc) residues in peptidoglycan, from either the reducing or the non-reducing ends of the peptidoglycan chains, with concomitant formation of a 1,6-anhydrobond in the MurNAc residue.</text>
        <dbReference type="EC" id="4.2.2.n1"/>
    </reaction>
</comment>
<dbReference type="GO" id="GO:0019867">
    <property type="term" value="C:outer membrane"/>
    <property type="evidence" value="ECO:0007669"/>
    <property type="project" value="InterPro"/>
</dbReference>
<dbReference type="CDD" id="cd14668">
    <property type="entry name" value="mlta_B"/>
    <property type="match status" value="1"/>
</dbReference>
<accession>A0A1W1BSL0</accession>
<protein>
    <recommendedName>
        <fullName evidence="2">peptidoglycan lytic exotransglycosylase</fullName>
        <ecNumber evidence="2">4.2.2.n1</ecNumber>
    </recommendedName>
    <alternativeName>
        <fullName evidence="5">Murein hydrolase A</fullName>
    </alternativeName>
</protein>
<dbReference type="Gene3D" id="2.40.40.10">
    <property type="entry name" value="RlpA-like domain"/>
    <property type="match status" value="1"/>
</dbReference>
<dbReference type="PANTHER" id="PTHR30124:SF0">
    <property type="entry name" value="MEMBRANE-BOUND LYTIC MUREIN TRANSGLYCOSYLASE A"/>
    <property type="match status" value="1"/>
</dbReference>
<dbReference type="PROSITE" id="PS51257">
    <property type="entry name" value="PROKAR_LIPOPROTEIN"/>
    <property type="match status" value="1"/>
</dbReference>
<dbReference type="Pfam" id="PF03562">
    <property type="entry name" value="MltA"/>
    <property type="match status" value="1"/>
</dbReference>
<dbReference type="GO" id="GO:0009253">
    <property type="term" value="P:peptidoglycan catabolic process"/>
    <property type="evidence" value="ECO:0007669"/>
    <property type="project" value="TreeGrafter"/>
</dbReference>
<evidence type="ECO:0000313" key="7">
    <source>
        <dbReference type="EMBL" id="SFV56513.1"/>
    </source>
</evidence>
<evidence type="ECO:0000256" key="3">
    <source>
        <dbReference type="ARBA" id="ARBA00023239"/>
    </source>
</evidence>
<dbReference type="SMART" id="SM00925">
    <property type="entry name" value="MltA"/>
    <property type="match status" value="1"/>
</dbReference>
<dbReference type="InterPro" id="IPR036908">
    <property type="entry name" value="RlpA-like_sf"/>
</dbReference>
<dbReference type="EC" id="4.2.2.n1" evidence="2"/>
<dbReference type="InterPro" id="IPR010611">
    <property type="entry name" value="3D_dom"/>
</dbReference>
<dbReference type="Pfam" id="PF06725">
    <property type="entry name" value="3D"/>
    <property type="match status" value="1"/>
</dbReference>
<dbReference type="AlphaFoldDB" id="A0A1W1BSL0"/>
<gene>
    <name evidence="7" type="ORF">MNB_SM-4-894</name>
</gene>
<dbReference type="GO" id="GO:0009254">
    <property type="term" value="P:peptidoglycan turnover"/>
    <property type="evidence" value="ECO:0007669"/>
    <property type="project" value="InterPro"/>
</dbReference>
<evidence type="ECO:0000256" key="2">
    <source>
        <dbReference type="ARBA" id="ARBA00012587"/>
    </source>
</evidence>
<dbReference type="GO" id="GO:0008933">
    <property type="term" value="F:peptidoglycan lytic transglycosylase activity"/>
    <property type="evidence" value="ECO:0007669"/>
    <property type="project" value="TreeGrafter"/>
</dbReference>
<sequence>MKASTYFLIITLLFFGCSAQPKVLFDSLPNTYLMESDFESLPNFTDEKYTEVLENFKNNCRSKKAKKLYKNLCRKVESMDNEKLFLTEFFTPYLITTKEDKREGLLTGYYEPELSASLKRHDEYQYPLYETPKDLIIVDLSSIYPALKNYRLRGRVVNNRLVPYDTRAQSKKKPVNAEVICYCDSQIDKFFLEIQGSGRVRLDNNSTIYVGYDNQNGHRYRAIGRYLVNIGALTLKEVSLQSIRKWLINNPKRVDEVLNYNKSLIYFKQRKQAATGALGLELTSKRSVAVDRRYIPLGSMLYLQSNMYNRELNKIVFAQDTGGAIKGSVRADLFLGTGTDALAVAGKLKSELKLWILLPKNKKEKTK</sequence>
<dbReference type="GO" id="GO:0071555">
    <property type="term" value="P:cell wall organization"/>
    <property type="evidence" value="ECO:0007669"/>
    <property type="project" value="UniProtKB-KW"/>
</dbReference>
<dbReference type="SUPFAM" id="SSF50685">
    <property type="entry name" value="Barwin-like endoglucanases"/>
    <property type="match status" value="1"/>
</dbReference>
<evidence type="ECO:0000256" key="5">
    <source>
        <dbReference type="ARBA" id="ARBA00030918"/>
    </source>
</evidence>
<keyword evidence="7" id="KW-0326">Glycosidase</keyword>
<name>A0A1W1BSL0_9ZZZZ</name>
<feature type="domain" description="Lytic transglycosylase MltA" evidence="6">
    <location>
        <begin position="113"/>
        <end position="268"/>
    </location>
</feature>
<dbReference type="InterPro" id="IPR026044">
    <property type="entry name" value="MltA"/>
</dbReference>
<dbReference type="PIRSF" id="PIRSF019422">
    <property type="entry name" value="MltA"/>
    <property type="match status" value="1"/>
</dbReference>
<dbReference type="Gene3D" id="2.40.240.50">
    <property type="entry name" value="Barwin-like endoglucanases"/>
    <property type="match status" value="1"/>
</dbReference>
<proteinExistence type="predicted"/>
<dbReference type="PANTHER" id="PTHR30124">
    <property type="entry name" value="MEMBRANE-BOUND LYTIC MUREIN TRANSGLYCOSYLASE A"/>
    <property type="match status" value="1"/>
</dbReference>
<dbReference type="GO" id="GO:0004553">
    <property type="term" value="F:hydrolase activity, hydrolyzing O-glycosyl compounds"/>
    <property type="evidence" value="ECO:0007669"/>
    <property type="project" value="InterPro"/>
</dbReference>
<organism evidence="7">
    <name type="scientific">hydrothermal vent metagenome</name>
    <dbReference type="NCBI Taxonomy" id="652676"/>
    <lineage>
        <taxon>unclassified sequences</taxon>
        <taxon>metagenomes</taxon>
        <taxon>ecological metagenomes</taxon>
    </lineage>
</organism>
<keyword evidence="7" id="KW-0378">Hydrolase</keyword>
<keyword evidence="4" id="KW-0961">Cell wall biogenesis/degradation</keyword>
<dbReference type="EMBL" id="FPHF01000034">
    <property type="protein sequence ID" value="SFV56513.1"/>
    <property type="molecule type" value="Genomic_DNA"/>
</dbReference>
<reference evidence="7" key="1">
    <citation type="submission" date="2016-10" db="EMBL/GenBank/DDBJ databases">
        <authorList>
            <person name="de Groot N.N."/>
        </authorList>
    </citation>
    <scope>NUCLEOTIDE SEQUENCE</scope>
</reference>
<dbReference type="InterPro" id="IPR005300">
    <property type="entry name" value="MltA_B"/>
</dbReference>
<dbReference type="CDD" id="cd14485">
    <property type="entry name" value="mltA_like_LT_A"/>
    <property type="match status" value="1"/>
</dbReference>
<evidence type="ECO:0000256" key="1">
    <source>
        <dbReference type="ARBA" id="ARBA00001420"/>
    </source>
</evidence>
<evidence type="ECO:0000259" key="6">
    <source>
        <dbReference type="SMART" id="SM00925"/>
    </source>
</evidence>